<gene>
    <name evidence="2" type="ORF">VSDG_05355</name>
</gene>
<feature type="compositionally biased region" description="Basic and acidic residues" evidence="1">
    <location>
        <begin position="179"/>
        <end position="193"/>
    </location>
</feature>
<evidence type="ECO:0000256" key="1">
    <source>
        <dbReference type="SAM" id="MobiDB-lite"/>
    </source>
</evidence>
<proteinExistence type="predicted"/>
<dbReference type="EMBL" id="LJZO01000023">
    <property type="protein sequence ID" value="ROV95530.1"/>
    <property type="molecule type" value="Genomic_DNA"/>
</dbReference>
<accession>A0A423VWR1</accession>
<feature type="compositionally biased region" description="Basic and acidic residues" evidence="1">
    <location>
        <begin position="240"/>
        <end position="251"/>
    </location>
</feature>
<dbReference type="STRING" id="252740.A0A423VWR1"/>
<dbReference type="AlphaFoldDB" id="A0A423VWR1"/>
<organism evidence="2 3">
    <name type="scientific">Cytospora chrysosperma</name>
    <name type="common">Cytospora canker fungus</name>
    <name type="synonym">Sphaeria chrysosperma</name>
    <dbReference type="NCBI Taxonomy" id="252740"/>
    <lineage>
        <taxon>Eukaryota</taxon>
        <taxon>Fungi</taxon>
        <taxon>Dikarya</taxon>
        <taxon>Ascomycota</taxon>
        <taxon>Pezizomycotina</taxon>
        <taxon>Sordariomycetes</taxon>
        <taxon>Sordariomycetidae</taxon>
        <taxon>Diaporthales</taxon>
        <taxon>Cytosporaceae</taxon>
        <taxon>Cytospora</taxon>
    </lineage>
</organism>
<reference evidence="2 3" key="1">
    <citation type="submission" date="2015-09" db="EMBL/GenBank/DDBJ databases">
        <title>Host preference determinants of Valsa canker pathogens revealed by comparative genomics.</title>
        <authorList>
            <person name="Yin Z."/>
            <person name="Huang L."/>
        </authorList>
    </citation>
    <scope>NUCLEOTIDE SEQUENCE [LARGE SCALE GENOMIC DNA]</scope>
    <source>
        <strain evidence="2 3">YSFL</strain>
    </source>
</reference>
<sequence length="332" mass="36466">MRPSTPLSVSTHVGPSSPPQTPTCTAASYPPFLSRKGSTDSPGPGAGSGGYTPPNLPTSLSQPPNLMSLGNGQFNFPYPVRPEELSPRSFDPPAEGSGPEADSSDGESRSPSPLPTSAHHAGSAAKVPQTIVVKDNLMIEELSDFDEDDMEGRDDVLRPDAIEYADSERSMSQPGLPADDPHIDRHVINDLRDLNFQSPGREASSDGSDMSDDGHRKMLLRARAEDRRKRQSMSSIAKRTMSERSDSDHEDARYCLNFDEVGSSARRLKRKKVGGDRRSLIFQDPPPRIDEMDEPPEELEDTEMLAKELPFYAYTSMEVDSPRSDYCGDRKQ</sequence>
<protein>
    <submittedName>
        <fullName evidence="2">Uncharacterized protein</fullName>
    </submittedName>
</protein>
<keyword evidence="3" id="KW-1185">Reference proteome</keyword>
<dbReference type="Proteomes" id="UP000284375">
    <property type="component" value="Unassembled WGS sequence"/>
</dbReference>
<comment type="caution">
    <text evidence="2">The sequence shown here is derived from an EMBL/GenBank/DDBJ whole genome shotgun (WGS) entry which is preliminary data.</text>
</comment>
<feature type="compositionally biased region" description="Acidic residues" evidence="1">
    <location>
        <begin position="141"/>
        <end position="152"/>
    </location>
</feature>
<feature type="compositionally biased region" description="Basic and acidic residues" evidence="1">
    <location>
        <begin position="153"/>
        <end position="169"/>
    </location>
</feature>
<dbReference type="OrthoDB" id="4186058at2759"/>
<feature type="compositionally biased region" description="Polar residues" evidence="1">
    <location>
        <begin position="1"/>
        <end position="14"/>
    </location>
</feature>
<feature type="region of interest" description="Disordered" evidence="1">
    <location>
        <begin position="1"/>
        <end position="251"/>
    </location>
</feature>
<feature type="compositionally biased region" description="Polar residues" evidence="1">
    <location>
        <begin position="57"/>
        <end position="74"/>
    </location>
</feature>
<name>A0A423VWR1_CYTCH</name>
<evidence type="ECO:0000313" key="3">
    <source>
        <dbReference type="Proteomes" id="UP000284375"/>
    </source>
</evidence>
<feature type="region of interest" description="Disordered" evidence="1">
    <location>
        <begin position="266"/>
        <end position="301"/>
    </location>
</feature>
<feature type="compositionally biased region" description="Acidic residues" evidence="1">
    <location>
        <begin position="291"/>
        <end position="301"/>
    </location>
</feature>
<evidence type="ECO:0000313" key="2">
    <source>
        <dbReference type="EMBL" id="ROV95530.1"/>
    </source>
</evidence>
<feature type="compositionally biased region" description="Basic and acidic residues" evidence="1">
    <location>
        <begin position="212"/>
        <end position="228"/>
    </location>
</feature>